<evidence type="ECO:0000256" key="3">
    <source>
        <dbReference type="ARBA" id="ARBA00022840"/>
    </source>
</evidence>
<evidence type="ECO:0000259" key="4">
    <source>
        <dbReference type="SMART" id="SM00796"/>
    </source>
</evidence>
<keyword evidence="2" id="KW-0378">Hydrolase</keyword>
<dbReference type="GO" id="GO:0016787">
    <property type="term" value="F:hydrolase activity"/>
    <property type="evidence" value="ECO:0007669"/>
    <property type="project" value="UniProtKB-KW"/>
</dbReference>
<dbReference type="InterPro" id="IPR003833">
    <property type="entry name" value="CT_C_D"/>
</dbReference>
<dbReference type="InterPro" id="IPR029000">
    <property type="entry name" value="Cyclophilin-like_dom_sf"/>
</dbReference>
<reference evidence="5 6" key="1">
    <citation type="submission" date="2020-03" db="EMBL/GenBank/DDBJ databases">
        <title>Sequencing the genomes of 1000 actinobacteria strains.</title>
        <authorList>
            <person name="Klenk H.-P."/>
        </authorList>
    </citation>
    <scope>NUCLEOTIDE SEQUENCE [LARGE SCALE GENOMIC DNA]</scope>
    <source>
        <strain evidence="5 6">DSM 16403</strain>
    </source>
</reference>
<dbReference type="AlphaFoldDB" id="A0A846RMD7"/>
<evidence type="ECO:0000313" key="5">
    <source>
        <dbReference type="EMBL" id="NJC24413.1"/>
    </source>
</evidence>
<sequence length="203" mass="22205">MRVRPFGDRALLFEVKSIDAVLRLYRALEVRPAGVVDIVPAARTVLITYDPRRLAPDSILEWVRGQEQNDDDGAPLPRREVTLDVNYSGPDLREVAGVLGISVEEIVELHTASTWTAAFTGFAPGFAYLVTDHARLNVPRRDSPRTSVPAGSVGLAGEFSGVYPRKSPGGWQLIGRTEAELWDPSAESPALLEPGCTVRFRAL</sequence>
<comment type="caution">
    <text evidence="5">The sequence shown here is derived from an EMBL/GenBank/DDBJ whole genome shotgun (WGS) entry which is preliminary data.</text>
</comment>
<dbReference type="InterPro" id="IPR010016">
    <property type="entry name" value="PxpB"/>
</dbReference>
<dbReference type="PANTHER" id="PTHR34698:SF2">
    <property type="entry name" value="5-OXOPROLINASE SUBUNIT B"/>
    <property type="match status" value="1"/>
</dbReference>
<gene>
    <name evidence="5" type="ORF">BJ994_003489</name>
</gene>
<dbReference type="EMBL" id="JAATJL010000001">
    <property type="protein sequence ID" value="NJC24413.1"/>
    <property type="molecule type" value="Genomic_DNA"/>
</dbReference>
<dbReference type="Gene3D" id="3.30.1360.40">
    <property type="match status" value="1"/>
</dbReference>
<evidence type="ECO:0000313" key="6">
    <source>
        <dbReference type="Proteomes" id="UP000547458"/>
    </source>
</evidence>
<dbReference type="GO" id="GO:0005524">
    <property type="term" value="F:ATP binding"/>
    <property type="evidence" value="ECO:0007669"/>
    <property type="project" value="UniProtKB-KW"/>
</dbReference>
<keyword evidence="1" id="KW-0547">Nucleotide-binding</keyword>
<dbReference type="RefSeq" id="WP_167995669.1">
    <property type="nucleotide sequence ID" value="NZ_JAATJL010000001.1"/>
</dbReference>
<keyword evidence="3" id="KW-0067">ATP-binding</keyword>
<dbReference type="Pfam" id="PF02682">
    <property type="entry name" value="CT_C_D"/>
    <property type="match status" value="1"/>
</dbReference>
<evidence type="ECO:0000256" key="1">
    <source>
        <dbReference type="ARBA" id="ARBA00022741"/>
    </source>
</evidence>
<dbReference type="SUPFAM" id="SSF50891">
    <property type="entry name" value="Cyclophilin-like"/>
    <property type="match status" value="1"/>
</dbReference>
<dbReference type="SUPFAM" id="SSF160467">
    <property type="entry name" value="PH0987 N-terminal domain-like"/>
    <property type="match status" value="1"/>
</dbReference>
<dbReference type="Gene3D" id="2.40.100.10">
    <property type="entry name" value="Cyclophilin-like"/>
    <property type="match status" value="1"/>
</dbReference>
<name>A0A846RMD7_9MICC</name>
<organism evidence="5 6">
    <name type="scientific">Arthrobacter pigmenti</name>
    <dbReference type="NCBI Taxonomy" id="271432"/>
    <lineage>
        <taxon>Bacteria</taxon>
        <taxon>Bacillati</taxon>
        <taxon>Actinomycetota</taxon>
        <taxon>Actinomycetes</taxon>
        <taxon>Micrococcales</taxon>
        <taxon>Micrococcaceae</taxon>
        <taxon>Arthrobacter</taxon>
    </lineage>
</organism>
<proteinExistence type="predicted"/>
<protein>
    <submittedName>
        <fullName evidence="5">KipI family sensor histidine kinase inhibitor</fullName>
    </submittedName>
</protein>
<feature type="domain" description="Carboxyltransferase" evidence="4">
    <location>
        <begin position="1"/>
        <end position="192"/>
    </location>
</feature>
<dbReference type="PANTHER" id="PTHR34698">
    <property type="entry name" value="5-OXOPROLINASE SUBUNIT B"/>
    <property type="match status" value="1"/>
</dbReference>
<keyword evidence="6" id="KW-1185">Reference proteome</keyword>
<dbReference type="SMART" id="SM00796">
    <property type="entry name" value="AHS1"/>
    <property type="match status" value="1"/>
</dbReference>
<dbReference type="Proteomes" id="UP000547458">
    <property type="component" value="Unassembled WGS sequence"/>
</dbReference>
<evidence type="ECO:0000256" key="2">
    <source>
        <dbReference type="ARBA" id="ARBA00022801"/>
    </source>
</evidence>
<accession>A0A846RMD7</accession>